<dbReference type="InterPro" id="IPR050490">
    <property type="entry name" value="Bact_solute-bd_prot1"/>
</dbReference>
<dbReference type="Proteomes" id="UP000693672">
    <property type="component" value="Unassembled WGS sequence"/>
</dbReference>
<dbReference type="PROSITE" id="PS51257">
    <property type="entry name" value="PROKAR_LIPOPROTEIN"/>
    <property type="match status" value="1"/>
</dbReference>
<keyword evidence="3 4" id="KW-0732">Signal</keyword>
<gene>
    <name evidence="5" type="ORF">PAESOLCIP111_00897</name>
</gene>
<evidence type="ECO:0000313" key="6">
    <source>
        <dbReference type="Proteomes" id="UP000693672"/>
    </source>
</evidence>
<keyword evidence="6" id="KW-1185">Reference proteome</keyword>
<evidence type="ECO:0000256" key="4">
    <source>
        <dbReference type="SAM" id="SignalP"/>
    </source>
</evidence>
<evidence type="ECO:0008006" key="7">
    <source>
        <dbReference type="Google" id="ProtNLM"/>
    </source>
</evidence>
<comment type="similarity">
    <text evidence="1">Belongs to the bacterial solute-binding protein 1 family.</text>
</comment>
<evidence type="ECO:0000256" key="3">
    <source>
        <dbReference type="ARBA" id="ARBA00022729"/>
    </source>
</evidence>
<evidence type="ECO:0000256" key="1">
    <source>
        <dbReference type="ARBA" id="ARBA00008520"/>
    </source>
</evidence>
<accession>A0A916JYE4</accession>
<dbReference type="PROSITE" id="PS01037">
    <property type="entry name" value="SBP_BACTERIAL_1"/>
    <property type="match status" value="1"/>
</dbReference>
<feature type="chain" id="PRO_5038690403" description="Extracellular solute-binding protein" evidence="4">
    <location>
        <begin position="23"/>
        <end position="435"/>
    </location>
</feature>
<keyword evidence="2" id="KW-0813">Transport</keyword>
<dbReference type="RefSeq" id="WP_218090701.1">
    <property type="nucleotide sequence ID" value="NZ_CAJVAS010000002.1"/>
</dbReference>
<reference evidence="5" key="1">
    <citation type="submission" date="2021-06" db="EMBL/GenBank/DDBJ databases">
        <authorList>
            <person name="Criscuolo A."/>
        </authorList>
    </citation>
    <scope>NUCLEOTIDE SEQUENCE</scope>
    <source>
        <strain evidence="5">CIP111600</strain>
    </source>
</reference>
<dbReference type="GO" id="GO:0055085">
    <property type="term" value="P:transmembrane transport"/>
    <property type="evidence" value="ECO:0007669"/>
    <property type="project" value="InterPro"/>
</dbReference>
<organism evidence="5 6">
    <name type="scientific">Paenibacillus solanacearum</name>
    <dbReference type="NCBI Taxonomy" id="2048548"/>
    <lineage>
        <taxon>Bacteria</taxon>
        <taxon>Bacillati</taxon>
        <taxon>Bacillota</taxon>
        <taxon>Bacilli</taxon>
        <taxon>Bacillales</taxon>
        <taxon>Paenibacillaceae</taxon>
        <taxon>Paenibacillus</taxon>
    </lineage>
</organism>
<dbReference type="Pfam" id="PF01547">
    <property type="entry name" value="SBP_bac_1"/>
    <property type="match status" value="1"/>
</dbReference>
<name>A0A916JYE4_9BACL</name>
<evidence type="ECO:0000313" key="5">
    <source>
        <dbReference type="EMBL" id="CAG7606258.1"/>
    </source>
</evidence>
<comment type="caution">
    <text evidence="5">The sequence shown here is derived from an EMBL/GenBank/DDBJ whole genome shotgun (WGS) entry which is preliminary data.</text>
</comment>
<dbReference type="AlphaFoldDB" id="A0A916JYE4"/>
<protein>
    <recommendedName>
        <fullName evidence="7">Extracellular solute-binding protein</fullName>
    </recommendedName>
</protein>
<proteinExistence type="inferred from homology"/>
<sequence>MKAKWSGLLSMALLAGSLTGCSGGKEMGQKTGDAQKPTNSEPAELVFYSRNKMPEDDFNRTYGDPLRKKFPHYTIKYIINDGKGTELQELITAGQPIDIYFESIGQFMGGIVKYDMSMDMTDLMKKHNVDLNRFEPSTIDSMKQMFDGKIIGLPASNTTLVLFYNKEIFDKFGVPYPKDGMTWDETLQLSRNLTRVEDGKSYVGFSLSLLHMARLNNYSLPFVDPKTNRAAVNSDSWKALFQQAFVDTAANSVFRQRLEQEKDKLLHLDAFVKKQDVAMFLYLANFHQVSPVPQWDMVSAPTLKNAPGIGAQSYPTYLSITSTSKFKEQSMEVIKYLTSDEYQLGRAKEGSISSLKSDAVRKALSESEVLKGKNVNALFVNKLAPIAPKTDFDAQADTITRRDPVNIGLEKIDVNSALRKAEEEINKYIDENMKK</sequence>
<dbReference type="PANTHER" id="PTHR43649">
    <property type="entry name" value="ARABINOSE-BINDING PROTEIN-RELATED"/>
    <property type="match status" value="1"/>
</dbReference>
<dbReference type="EMBL" id="CAJVAS010000002">
    <property type="protein sequence ID" value="CAG7606258.1"/>
    <property type="molecule type" value="Genomic_DNA"/>
</dbReference>
<feature type="signal peptide" evidence="4">
    <location>
        <begin position="1"/>
        <end position="22"/>
    </location>
</feature>
<dbReference type="PANTHER" id="PTHR43649:SF12">
    <property type="entry name" value="DIACETYLCHITOBIOSE BINDING PROTEIN DASA"/>
    <property type="match status" value="1"/>
</dbReference>
<dbReference type="InterPro" id="IPR006061">
    <property type="entry name" value="SBP_1_CS"/>
</dbReference>
<evidence type="ECO:0000256" key="2">
    <source>
        <dbReference type="ARBA" id="ARBA00022448"/>
    </source>
</evidence>
<dbReference type="InterPro" id="IPR006059">
    <property type="entry name" value="SBP"/>
</dbReference>